<dbReference type="InterPro" id="IPR011990">
    <property type="entry name" value="TPR-like_helical_dom_sf"/>
</dbReference>
<evidence type="ECO:0000259" key="2">
    <source>
        <dbReference type="PROSITE" id="PS51468"/>
    </source>
</evidence>
<evidence type="ECO:0000313" key="3">
    <source>
        <dbReference type="EMBL" id="WNH51873.1"/>
    </source>
</evidence>
<organism evidence="3 4">
    <name type="scientific">Stenotrophomonas oahuensis</name>
    <dbReference type="NCBI Taxonomy" id="3003271"/>
    <lineage>
        <taxon>Bacteria</taxon>
        <taxon>Pseudomonadati</taxon>
        <taxon>Pseudomonadota</taxon>
        <taxon>Gammaproteobacteria</taxon>
        <taxon>Lysobacterales</taxon>
        <taxon>Lysobacteraceae</taxon>
        <taxon>Stenotrophomonas</taxon>
    </lineage>
</organism>
<protein>
    <submittedName>
        <fullName evidence="3">VIT domain-containing protein</fullName>
    </submittedName>
</protein>
<feature type="domain" description="VIT" evidence="2">
    <location>
        <begin position="29"/>
        <end position="157"/>
    </location>
</feature>
<dbReference type="Pfam" id="PF09906">
    <property type="entry name" value="DUF2135"/>
    <property type="match status" value="1"/>
</dbReference>
<dbReference type="RefSeq" id="WP_311191091.1">
    <property type="nucleotide sequence ID" value="NZ_CP115541.1"/>
</dbReference>
<evidence type="ECO:0000256" key="1">
    <source>
        <dbReference type="SAM" id="MobiDB-lite"/>
    </source>
</evidence>
<dbReference type="Gene3D" id="2.60.120.380">
    <property type="match status" value="1"/>
</dbReference>
<dbReference type="InterPro" id="IPR019220">
    <property type="entry name" value="DUF2135"/>
</dbReference>
<accession>A0ABY9YMD3</accession>
<dbReference type="SUPFAM" id="SSF48452">
    <property type="entry name" value="TPR-like"/>
    <property type="match status" value="1"/>
</dbReference>
<name>A0ABY9YMD3_9GAMM</name>
<proteinExistence type="predicted"/>
<dbReference type="Gene3D" id="1.25.40.10">
    <property type="entry name" value="Tetratricopeptide repeat domain"/>
    <property type="match status" value="1"/>
</dbReference>
<evidence type="ECO:0000313" key="4">
    <source>
        <dbReference type="Proteomes" id="UP001302072"/>
    </source>
</evidence>
<gene>
    <name evidence="3" type="ORF">PDM29_16215</name>
</gene>
<keyword evidence="4" id="KW-1185">Reference proteome</keyword>
<dbReference type="EMBL" id="CP115541">
    <property type="protein sequence ID" value="WNH51873.1"/>
    <property type="molecule type" value="Genomic_DNA"/>
</dbReference>
<dbReference type="PROSITE" id="PS51468">
    <property type="entry name" value="VIT"/>
    <property type="match status" value="1"/>
</dbReference>
<feature type="region of interest" description="Disordered" evidence="1">
    <location>
        <begin position="589"/>
        <end position="630"/>
    </location>
</feature>
<dbReference type="InterPro" id="IPR013694">
    <property type="entry name" value="VIT"/>
</dbReference>
<dbReference type="Pfam" id="PF08487">
    <property type="entry name" value="VIT"/>
    <property type="match status" value="1"/>
</dbReference>
<reference evidence="3 4" key="1">
    <citation type="submission" date="2022-12" db="EMBL/GenBank/DDBJ databases">
        <title>Two new species, Stenotrophomonas aracearum and Stenotrophomonas oahuensis, isolated from Anthurium (Araceae family) in Hawaii.</title>
        <authorList>
            <person name="Chunag S.C."/>
            <person name="Dobhal S."/>
            <person name="Alvarez A."/>
            <person name="Arif M."/>
        </authorList>
    </citation>
    <scope>NUCLEOTIDE SEQUENCE [LARGE SCALE GENOMIC DNA]</scope>
    <source>
        <strain evidence="3 4">A5586</strain>
    </source>
</reference>
<sequence length="972" mass="106744">MDSVLRRLGWGIAVWVAVAVGQGAAAQSAGQGLLKVAGAEREVQLERAQLHSRVAAGLGETRIELVFRNLNNRVLEGNLEFPLADGQQVTAFALDIDGALRDAVPVPKDKGRQVFEAIERRGVDPGLLEQTAGNQFRLRIYPIPAHGTRRVALTVRETLPLDAKGLRWNLPMQFAQGAQQVQVQLDAVGTGVPVKRGTSPLELTLAGATWRARWQGRGDQLPAQLGWTLPLPRGISGVQGLFNGERYFMLQVPVTGQPRPRALPRRIGLVWDASGSGRQRDTAAELTVLDRYFQAVGQAQVQLTVLRDRAEPMRRFNVQGGNWSALRRELEGLVYDGGSALNDWAASPDVDETLVVSDGIGNFGARTRPALQPGQPLYALSGAGARTDASHLRYWVEGSGGQVLVLAGVDDVTSVAERLLRQAPARIEPQGQGLADLLLDDTQAGQGWVRVMGRITAQPASLRLRLPSADGSTTEQTMAMNGLPDADGGMAAYAWASHQLQRMQSDRTVPMSTTQAFALKFGLVSADTSLLVLETLEDYLRYGIRPPVPLQAEYDKRHALQIRDEAEQRRQRLDAIARQFAEREQWWNRSWPKGSRPQEPDPRSKQRSAGWGEAAREARAAPPPPAPAAPAMTLAAANASDNQTLDAISVTSSRIQEEAYAPAAADAPANGGQLRITLSAWQPDSRYARQLRAAAPAQVYALYLKERDEHANSSAFYLDVADILLERGQRELAIRVLSNLAEMQLENRHVLRVLGYRLMQANAPELAVPVFRQVLAMGEEEPQSFRDLGLALEAAGQAQAAVDALNEVVIRPWDARFDGISLIALDELNTLASRTKVNLDKVDPRLRRPMPLDLRVVLGWDSDNSDMDLWVTDPNGERAYYGNRLTWQGGQMSRDFTGGYGPEQFSLRQAKPGVYKVEANYFGSREQLVTGATTLMLRLTTKWGAKGQQDQYVTMRLKDDSETVLVGEFEVR</sequence>
<dbReference type="Proteomes" id="UP001302072">
    <property type="component" value="Chromosome"/>
</dbReference>